<dbReference type="AlphaFoldDB" id="A0A1M7IEC6"/>
<dbReference type="InterPro" id="IPR019109">
    <property type="entry name" value="MamF_MmsF"/>
</dbReference>
<feature type="transmembrane region" description="Helical" evidence="5">
    <location>
        <begin position="55"/>
        <end position="88"/>
    </location>
</feature>
<dbReference type="STRING" id="1027249.SAMN05216179_0030"/>
<keyword evidence="3 5" id="KW-1133">Transmembrane helix</keyword>
<evidence type="ECO:0008006" key="8">
    <source>
        <dbReference type="Google" id="ProtNLM"/>
    </source>
</evidence>
<reference evidence="6 7" key="1">
    <citation type="submission" date="2016-11" db="EMBL/GenBank/DDBJ databases">
        <authorList>
            <person name="Jaros S."/>
            <person name="Januszkiewicz K."/>
            <person name="Wedrychowicz H."/>
        </authorList>
    </citation>
    <scope>NUCLEOTIDE SEQUENCE [LARGE SCALE GENOMIC DNA]</scope>
    <source>
        <strain evidence="6 7">CGMCC 1.10681</strain>
    </source>
</reference>
<dbReference type="Pfam" id="PF09685">
    <property type="entry name" value="MamF_MmsF"/>
    <property type="match status" value="1"/>
</dbReference>
<evidence type="ECO:0000256" key="5">
    <source>
        <dbReference type="SAM" id="Phobius"/>
    </source>
</evidence>
<proteinExistence type="predicted"/>
<keyword evidence="4 5" id="KW-0472">Membrane</keyword>
<evidence type="ECO:0000313" key="7">
    <source>
        <dbReference type="Proteomes" id="UP000184184"/>
    </source>
</evidence>
<feature type="transmembrane region" description="Helical" evidence="5">
    <location>
        <begin position="12"/>
        <end position="31"/>
    </location>
</feature>
<name>A0A1M7IEC6_9BACI</name>
<evidence type="ECO:0000313" key="6">
    <source>
        <dbReference type="EMBL" id="SHM39122.1"/>
    </source>
</evidence>
<gene>
    <name evidence="6" type="ORF">SAMN05216179_0030</name>
</gene>
<evidence type="ECO:0000256" key="3">
    <source>
        <dbReference type="ARBA" id="ARBA00022989"/>
    </source>
</evidence>
<dbReference type="RefSeq" id="WP_084543291.1">
    <property type="nucleotide sequence ID" value="NZ_FRCZ01000001.1"/>
</dbReference>
<accession>A0A1M7IEC6</accession>
<keyword evidence="7" id="KW-1185">Reference proteome</keyword>
<evidence type="ECO:0000256" key="1">
    <source>
        <dbReference type="ARBA" id="ARBA00004141"/>
    </source>
</evidence>
<comment type="subcellular location">
    <subcellularLocation>
        <location evidence="1">Membrane</location>
        <topology evidence="1">Multi-pass membrane protein</topology>
    </subcellularLocation>
</comment>
<organism evidence="6 7">
    <name type="scientific">Gracilibacillus kekensis</name>
    <dbReference type="NCBI Taxonomy" id="1027249"/>
    <lineage>
        <taxon>Bacteria</taxon>
        <taxon>Bacillati</taxon>
        <taxon>Bacillota</taxon>
        <taxon>Bacilli</taxon>
        <taxon>Bacillales</taxon>
        <taxon>Bacillaceae</taxon>
        <taxon>Gracilibacillus</taxon>
    </lineage>
</organism>
<protein>
    <recommendedName>
        <fullName evidence="8">DUF4870 domain-containing protein</fullName>
    </recommendedName>
</protein>
<sequence>MTNNDERLFAMLIYLLSFFTAIIGPIIIWMVKRDESDFIDYHGKEYLNFFISFTIYGIVSGILMLILIGFILAAVVGILYLIFTLIALFKAYSGEKYRIPLVIRFIK</sequence>
<dbReference type="Proteomes" id="UP000184184">
    <property type="component" value="Unassembled WGS sequence"/>
</dbReference>
<dbReference type="OrthoDB" id="9808930at2"/>
<evidence type="ECO:0000256" key="4">
    <source>
        <dbReference type="ARBA" id="ARBA00023136"/>
    </source>
</evidence>
<dbReference type="EMBL" id="FRCZ01000001">
    <property type="protein sequence ID" value="SHM39122.1"/>
    <property type="molecule type" value="Genomic_DNA"/>
</dbReference>
<evidence type="ECO:0000256" key="2">
    <source>
        <dbReference type="ARBA" id="ARBA00022692"/>
    </source>
</evidence>
<keyword evidence="2 5" id="KW-0812">Transmembrane</keyword>